<dbReference type="GO" id="GO:0004693">
    <property type="term" value="F:cyclin-dependent protein serine/threonine kinase activity"/>
    <property type="evidence" value="ECO:0007669"/>
    <property type="project" value="TreeGrafter"/>
</dbReference>
<dbReference type="PROSITE" id="PS00107">
    <property type="entry name" value="PROTEIN_KINASE_ATP"/>
    <property type="match status" value="1"/>
</dbReference>
<dbReference type="EC" id="2.7.11.23" evidence="2"/>
<evidence type="ECO:0000256" key="3">
    <source>
        <dbReference type="ARBA" id="ARBA00022527"/>
    </source>
</evidence>
<keyword evidence="6" id="KW-0418">Kinase</keyword>
<organism evidence="13">
    <name type="scientific">Caenorhabditis remanei</name>
    <name type="common">Caenorhabditis vulgaris</name>
    <dbReference type="NCBI Taxonomy" id="31234"/>
    <lineage>
        <taxon>Eukaryota</taxon>
        <taxon>Metazoa</taxon>
        <taxon>Ecdysozoa</taxon>
        <taxon>Nematoda</taxon>
        <taxon>Chromadorea</taxon>
        <taxon>Rhabditida</taxon>
        <taxon>Rhabditina</taxon>
        <taxon>Rhabditomorpha</taxon>
        <taxon>Rhabditoidea</taxon>
        <taxon>Rhabditidae</taxon>
        <taxon>Peloderinae</taxon>
        <taxon>Caenorhabditis</taxon>
    </lineage>
</organism>
<dbReference type="PANTHER" id="PTHR24056:SF0">
    <property type="entry name" value="CYCLIN-DEPENDENT KINASE 7"/>
    <property type="match status" value="1"/>
</dbReference>
<proteinExistence type="inferred from homology"/>
<evidence type="ECO:0000256" key="1">
    <source>
        <dbReference type="ARBA" id="ARBA00006485"/>
    </source>
</evidence>
<gene>
    <name evidence="11" type="ORF">CRE_27629</name>
    <name evidence="12" type="ORF">GCK72_023090</name>
</gene>
<dbReference type="eggNOG" id="KOG0659">
    <property type="taxonomic scope" value="Eukaryota"/>
</dbReference>
<evidence type="ECO:0000256" key="4">
    <source>
        <dbReference type="ARBA" id="ARBA00022679"/>
    </source>
</evidence>
<name>E3MKL3_CAERE</name>
<evidence type="ECO:0000256" key="5">
    <source>
        <dbReference type="ARBA" id="ARBA00022741"/>
    </source>
</evidence>
<dbReference type="SUPFAM" id="SSF56112">
    <property type="entry name" value="Protein kinase-like (PK-like)"/>
    <property type="match status" value="1"/>
</dbReference>
<evidence type="ECO:0000313" key="13">
    <source>
        <dbReference type="Proteomes" id="UP000008281"/>
    </source>
</evidence>
<dbReference type="InParanoid" id="E3MKL3"/>
<dbReference type="Pfam" id="PF00069">
    <property type="entry name" value="Pkinase"/>
    <property type="match status" value="1"/>
</dbReference>
<sequence>MSSGYECIKLLGEGQYSHVYMARHVESSTIVALKKMKLELRKIDNENILRSALQEIRVLKTTDHKNIIKYFGKVPDCTVPEFVFEYMDTDLFNLINKCLTPFSPHVSKNIISQLLIGVEYLHTNLILHRDLKPANLLLNTAGRLKIADFGLSWSQNTSQKTLAYEVVTLWYRAPELLFHTSSYKGEIDIWSIGCILAEMITKKPVFPGTSEKDQLRRIFNVLGVPTTEAWPTMTELRGYKNIVTDTQPPGLPSMFPNATLDVISFLEKCWVMDPSQRASCQQLLKHEYFTTSPLSCADEILGSLVDRLKKAKSQAPTK</sequence>
<dbReference type="GO" id="GO:0005524">
    <property type="term" value="F:ATP binding"/>
    <property type="evidence" value="ECO:0007669"/>
    <property type="project" value="UniProtKB-UniRule"/>
</dbReference>
<dbReference type="PROSITE" id="PS00108">
    <property type="entry name" value="PROTEIN_KINASE_ST"/>
    <property type="match status" value="1"/>
</dbReference>
<dbReference type="PANTHER" id="PTHR24056">
    <property type="entry name" value="CELL DIVISION PROTEIN KINASE"/>
    <property type="match status" value="1"/>
</dbReference>
<dbReference type="STRING" id="31234.E3MKL3"/>
<evidence type="ECO:0000256" key="9">
    <source>
        <dbReference type="RuleBase" id="RU000304"/>
    </source>
</evidence>
<evidence type="ECO:0000256" key="7">
    <source>
        <dbReference type="ARBA" id="ARBA00022840"/>
    </source>
</evidence>
<keyword evidence="7 8" id="KW-0067">ATP-binding</keyword>
<keyword evidence="4" id="KW-0808">Transferase</keyword>
<dbReference type="KEGG" id="crq:GCK72_023090"/>
<reference evidence="12 14" key="2">
    <citation type="submission" date="2019-12" db="EMBL/GenBank/DDBJ databases">
        <title>Chromosome-level assembly of the Caenorhabditis remanei genome.</title>
        <authorList>
            <person name="Teterina A.A."/>
            <person name="Willis J.H."/>
            <person name="Phillips P.C."/>
        </authorList>
    </citation>
    <scope>NUCLEOTIDE SEQUENCE [LARGE SCALE GENOMIC DNA]</scope>
    <source>
        <strain evidence="12 14">PX506</strain>
        <tissue evidence="12">Whole organism</tissue>
    </source>
</reference>
<dbReference type="InterPro" id="IPR050108">
    <property type="entry name" value="CDK"/>
</dbReference>
<keyword evidence="13" id="KW-1185">Reference proteome</keyword>
<dbReference type="OMA" id="YMARHVE"/>
<dbReference type="AlphaFoldDB" id="E3MKL3"/>
<keyword evidence="5 8" id="KW-0547">Nucleotide-binding</keyword>
<evidence type="ECO:0000256" key="2">
    <source>
        <dbReference type="ARBA" id="ARBA00012409"/>
    </source>
</evidence>
<dbReference type="Proteomes" id="UP000483820">
    <property type="component" value="Chromosome X"/>
</dbReference>
<dbReference type="HOGENOM" id="CLU_000288_181_1_1"/>
<dbReference type="Proteomes" id="UP000008281">
    <property type="component" value="Unassembled WGS sequence"/>
</dbReference>
<keyword evidence="3 9" id="KW-0723">Serine/threonine-protein kinase</keyword>
<dbReference type="Gene3D" id="1.10.510.10">
    <property type="entry name" value="Transferase(Phosphotransferase) domain 1"/>
    <property type="match status" value="1"/>
</dbReference>
<feature type="binding site" evidence="8">
    <location>
        <position position="34"/>
    </location>
    <ligand>
        <name>ATP</name>
        <dbReference type="ChEBI" id="CHEBI:30616"/>
    </ligand>
</feature>
<dbReference type="InterPro" id="IPR011009">
    <property type="entry name" value="Kinase-like_dom_sf"/>
</dbReference>
<protein>
    <recommendedName>
        <fullName evidence="2">[RNA-polymerase]-subunit kinase</fullName>
        <ecNumber evidence="2">2.7.11.23</ecNumber>
    </recommendedName>
</protein>
<feature type="domain" description="Protein kinase" evidence="10">
    <location>
        <begin position="5"/>
        <end position="289"/>
    </location>
</feature>
<dbReference type="PROSITE" id="PS50011">
    <property type="entry name" value="PROTEIN_KINASE_DOM"/>
    <property type="match status" value="1"/>
</dbReference>
<dbReference type="SMART" id="SM00220">
    <property type="entry name" value="S_TKc"/>
    <property type="match status" value="1"/>
</dbReference>
<dbReference type="GO" id="GO:0008353">
    <property type="term" value="F:RNA polymerase II CTD heptapeptide repeat kinase activity"/>
    <property type="evidence" value="ECO:0007669"/>
    <property type="project" value="UniProtKB-EC"/>
</dbReference>
<evidence type="ECO:0000313" key="12">
    <source>
        <dbReference type="EMBL" id="KAF1746633.1"/>
    </source>
</evidence>
<dbReference type="GeneID" id="9818429"/>
<dbReference type="RefSeq" id="XP_003103394.1">
    <property type="nucleotide sequence ID" value="XM_003103346.1"/>
</dbReference>
<dbReference type="GO" id="GO:0070985">
    <property type="term" value="C:transcription factor TFIIK complex"/>
    <property type="evidence" value="ECO:0007669"/>
    <property type="project" value="TreeGrafter"/>
</dbReference>
<reference evidence="11" key="1">
    <citation type="submission" date="2007-07" db="EMBL/GenBank/DDBJ databases">
        <title>PCAP assembly of the Caenorhabditis remanei genome.</title>
        <authorList>
            <consortium name="The Caenorhabditis remanei Sequencing Consortium"/>
            <person name="Wilson R.K."/>
        </authorList>
    </citation>
    <scope>NUCLEOTIDE SEQUENCE [LARGE SCALE GENOMIC DNA]</scope>
    <source>
        <strain evidence="11">PB4641</strain>
    </source>
</reference>
<comment type="similarity">
    <text evidence="1">Belongs to the protein kinase superfamily. CMGC Ser/Thr protein kinase family. CDC2/CDKX subfamily.</text>
</comment>
<dbReference type="CTD" id="9818429"/>
<accession>E3MKL3</accession>
<evidence type="ECO:0000313" key="11">
    <source>
        <dbReference type="EMBL" id="EFP04137.1"/>
    </source>
</evidence>
<dbReference type="EMBL" id="WUAV01000006">
    <property type="protein sequence ID" value="KAF1746633.1"/>
    <property type="molecule type" value="Genomic_DNA"/>
</dbReference>
<dbReference type="GO" id="GO:0045944">
    <property type="term" value="P:positive regulation of transcription by RNA polymerase II"/>
    <property type="evidence" value="ECO:0007669"/>
    <property type="project" value="TreeGrafter"/>
</dbReference>
<dbReference type="InterPro" id="IPR008271">
    <property type="entry name" value="Ser/Thr_kinase_AS"/>
</dbReference>
<dbReference type="InterPro" id="IPR000719">
    <property type="entry name" value="Prot_kinase_dom"/>
</dbReference>
<evidence type="ECO:0000259" key="10">
    <source>
        <dbReference type="PROSITE" id="PS50011"/>
    </source>
</evidence>
<dbReference type="GO" id="GO:0005737">
    <property type="term" value="C:cytoplasm"/>
    <property type="evidence" value="ECO:0007669"/>
    <property type="project" value="TreeGrafter"/>
</dbReference>
<dbReference type="OrthoDB" id="10013149at2759"/>
<dbReference type="InterPro" id="IPR017441">
    <property type="entry name" value="Protein_kinase_ATP_BS"/>
</dbReference>
<evidence type="ECO:0000256" key="8">
    <source>
        <dbReference type="PROSITE-ProRule" id="PRU10141"/>
    </source>
</evidence>
<dbReference type="EMBL" id="DS268452">
    <property type="protein sequence ID" value="EFP04137.1"/>
    <property type="molecule type" value="Genomic_DNA"/>
</dbReference>
<dbReference type="Gene3D" id="3.30.200.20">
    <property type="entry name" value="Phosphorylase Kinase, domain 1"/>
    <property type="match status" value="1"/>
</dbReference>
<dbReference type="FunFam" id="1.10.510.10:FF:000624">
    <property type="entry name" value="Mitogen-activated protein kinase"/>
    <property type="match status" value="1"/>
</dbReference>
<evidence type="ECO:0000313" key="14">
    <source>
        <dbReference type="Proteomes" id="UP000483820"/>
    </source>
</evidence>
<evidence type="ECO:0000256" key="6">
    <source>
        <dbReference type="ARBA" id="ARBA00022777"/>
    </source>
</evidence>